<keyword evidence="3" id="KW-0963">Cytoplasm</keyword>
<evidence type="ECO:0000256" key="4">
    <source>
        <dbReference type="SAM" id="MobiDB-lite"/>
    </source>
</evidence>
<name>R7WBA3_AEGTA</name>
<evidence type="ECO:0000256" key="2">
    <source>
        <dbReference type="ARBA" id="ARBA00006133"/>
    </source>
</evidence>
<sequence length="849" mass="94247">MAVAAASPAGGGGVARLEALAMDKVAEAADAVAIASSAGEVVRAIHAVAVLLFPVDSATVAGEALNPSPTHPHPHLSFASLEVSDALSSVCALLQAPWTSPSKARFLIISVLSLSHDERESWRRAFYHGPAFPTMSKILLGNIALKWLRQIHNTVRKEVYDSFFVRGPPTEVIQALVPALSQNENSKEDHNIFCLNIERSFFKSVVSQLLVRAEEAAIESSANKEFNEQDALSSVLLFVGEVLSRVSRRGSTGILVAELIPMIRNHLQRCVAPDCKTIIPDMIKHVPQSRFWFTVIEALRDQHSIERLTEEMLRQLASHHLNDEEAYWILWTLFNQSIMHIAVMSYFLISLCIWHATLLCIGNLYVKGFLGQDLVQNIQFDNYAKQYFNDYLFLSVKIVLGMLTTTTSVPKYLKFYLSFGIVLLNQYVDITAAIGLCLENMSKEELEMNRDVLNCILQGVSCRLESPIDLVRKMASAVALTFSKVVDPKNPLYLDDDCSENVDWEFGVLSPKEITAPSHDVEFGSKSKPCPRKNRKHAGDKKGKTIKHDISDNRVKIIEIKSKLDSDEMSGAAINFEEHYDEESINIDASSDSSLEPYDLSDDDTDLQKNFTHLSDLAAALRKPDDLDGVESALSSAEKLVRASPDELRHCSGDLVQALVHVRCSDVAMEGEEDSAEEKRQKALVALLVTSPFESLDVLTKLLYSSSVDISQRILVIDVMTEAAQELAETKIVKSEQRHGNLISDDSMLGVCMKCMAMHPEASAIAPAFLDMIRAREVSQHAEAYVRRSVLFAASCVLIALHPSYVASVLIEGNIDSRAPVICCISSYRRQPGHFYWFRMDTYMGLAYC</sequence>
<dbReference type="PANTHER" id="PTHR15830:SF10">
    <property type="entry name" value="TELOMERE LENGTH REGULATION PROTEIN TEL2 HOMOLOG"/>
    <property type="match status" value="1"/>
</dbReference>
<feature type="region of interest" description="Disordered" evidence="4">
    <location>
        <begin position="520"/>
        <end position="544"/>
    </location>
</feature>
<evidence type="ECO:0000256" key="1">
    <source>
        <dbReference type="ARBA" id="ARBA00004496"/>
    </source>
</evidence>
<dbReference type="Pfam" id="PF25320">
    <property type="entry name" value="TELO2_ARM"/>
    <property type="match status" value="2"/>
</dbReference>
<feature type="transmembrane region" description="Helical" evidence="5">
    <location>
        <begin position="387"/>
        <end position="409"/>
    </location>
</feature>
<proteinExistence type="inferred from homology"/>
<dbReference type="PANTHER" id="PTHR15830">
    <property type="entry name" value="TELOMERE LENGTH REGULATION PROTEIN TEL2 FAMILY MEMBER"/>
    <property type="match status" value="1"/>
</dbReference>
<dbReference type="InterPro" id="IPR051970">
    <property type="entry name" value="TEL2_Regulation"/>
</dbReference>
<evidence type="ECO:0000259" key="7">
    <source>
        <dbReference type="Pfam" id="PF25320"/>
    </source>
</evidence>
<dbReference type="EnsemblPlants" id="EMT19636">
    <property type="protein sequence ID" value="EMT19636"/>
    <property type="gene ID" value="F775_13253"/>
</dbReference>
<dbReference type="InterPro" id="IPR019337">
    <property type="entry name" value="Telomere_length_regulation_dom"/>
</dbReference>
<feature type="transmembrane region" description="Helical" evidence="5">
    <location>
        <begin position="343"/>
        <end position="366"/>
    </location>
</feature>
<feature type="domain" description="TELO2 ARM repeat" evidence="7">
    <location>
        <begin position="424"/>
        <end position="504"/>
    </location>
</feature>
<dbReference type="Gene3D" id="1.25.40.720">
    <property type="entry name" value="Telomere length regulation protein 2, C-terminal domain"/>
    <property type="match status" value="1"/>
</dbReference>
<reference evidence="8" key="1">
    <citation type="submission" date="2015-06" db="UniProtKB">
        <authorList>
            <consortium name="EnsemblPlants"/>
        </authorList>
    </citation>
    <scope>IDENTIFICATION</scope>
</reference>
<organism evidence="8">
    <name type="scientific">Aegilops tauschii</name>
    <name type="common">Tausch's goatgrass</name>
    <name type="synonym">Aegilops squarrosa</name>
    <dbReference type="NCBI Taxonomy" id="37682"/>
    <lineage>
        <taxon>Eukaryota</taxon>
        <taxon>Viridiplantae</taxon>
        <taxon>Streptophyta</taxon>
        <taxon>Embryophyta</taxon>
        <taxon>Tracheophyta</taxon>
        <taxon>Spermatophyta</taxon>
        <taxon>Magnoliopsida</taxon>
        <taxon>Liliopsida</taxon>
        <taxon>Poales</taxon>
        <taxon>Poaceae</taxon>
        <taxon>BOP clade</taxon>
        <taxon>Pooideae</taxon>
        <taxon>Triticodae</taxon>
        <taxon>Triticeae</taxon>
        <taxon>Triticinae</taxon>
        <taxon>Aegilops</taxon>
    </lineage>
</organism>
<dbReference type="GO" id="GO:0005829">
    <property type="term" value="C:cytosol"/>
    <property type="evidence" value="ECO:0007669"/>
    <property type="project" value="TreeGrafter"/>
</dbReference>
<dbReference type="GO" id="GO:0051879">
    <property type="term" value="F:Hsp90 protein binding"/>
    <property type="evidence" value="ECO:0007669"/>
    <property type="project" value="TreeGrafter"/>
</dbReference>
<feature type="domain" description="Telomere length regulation protein conserved" evidence="6">
    <location>
        <begin position="612"/>
        <end position="724"/>
    </location>
</feature>
<evidence type="ECO:0000256" key="3">
    <source>
        <dbReference type="ARBA" id="ARBA00022490"/>
    </source>
</evidence>
<keyword evidence="5" id="KW-0472">Membrane</keyword>
<dbReference type="AlphaFoldDB" id="R7WBA3"/>
<protein>
    <submittedName>
        <fullName evidence="8">Uncharacterized protein</fullName>
    </submittedName>
</protein>
<dbReference type="InterPro" id="IPR057348">
    <property type="entry name" value="TELO2_ARM"/>
</dbReference>
<evidence type="ECO:0000256" key="5">
    <source>
        <dbReference type="SAM" id="Phobius"/>
    </source>
</evidence>
<dbReference type="Pfam" id="PF10193">
    <property type="entry name" value="Telomere_reg-2"/>
    <property type="match status" value="1"/>
</dbReference>
<dbReference type="GO" id="GO:0042162">
    <property type="term" value="F:telomeric DNA binding"/>
    <property type="evidence" value="ECO:0007669"/>
    <property type="project" value="TreeGrafter"/>
</dbReference>
<dbReference type="GO" id="GO:0051083">
    <property type="term" value="P:'de novo' cotranslational protein folding"/>
    <property type="evidence" value="ECO:0007669"/>
    <property type="project" value="TreeGrafter"/>
</dbReference>
<comment type="similarity">
    <text evidence="2">Belongs to the TEL2 family.</text>
</comment>
<evidence type="ECO:0000313" key="8">
    <source>
        <dbReference type="EnsemblPlants" id="EMT19636"/>
    </source>
</evidence>
<dbReference type="InterPro" id="IPR038528">
    <property type="entry name" value="TEL2_C_sf"/>
</dbReference>
<feature type="domain" description="TELO2 ARM repeat" evidence="7">
    <location>
        <begin position="253"/>
        <end position="355"/>
    </location>
</feature>
<comment type="subcellular location">
    <subcellularLocation>
        <location evidence="1">Cytoplasm</location>
    </subcellularLocation>
</comment>
<dbReference type="FunFam" id="1.25.40.720:FF:000002">
    <property type="entry name" value="Embryo defective 2423"/>
    <property type="match status" value="1"/>
</dbReference>
<keyword evidence="5" id="KW-1133">Transmembrane helix</keyword>
<feature type="compositionally biased region" description="Basic residues" evidence="4">
    <location>
        <begin position="529"/>
        <end position="539"/>
    </location>
</feature>
<evidence type="ECO:0000259" key="6">
    <source>
        <dbReference type="Pfam" id="PF10193"/>
    </source>
</evidence>
<keyword evidence="5" id="KW-0812">Transmembrane</keyword>
<accession>R7WBA3</accession>